<feature type="domain" description="GST N-terminal" evidence="1">
    <location>
        <begin position="3"/>
        <end position="82"/>
    </location>
</feature>
<keyword evidence="3" id="KW-1185">Reference proteome</keyword>
<evidence type="ECO:0000259" key="1">
    <source>
        <dbReference type="PROSITE" id="PS50404"/>
    </source>
</evidence>
<dbReference type="Gene3D" id="1.20.1050.10">
    <property type="match status" value="1"/>
</dbReference>
<dbReference type="KEGG" id="asem:NNL22_17225"/>
<dbReference type="GO" id="GO:0005737">
    <property type="term" value="C:cytoplasm"/>
    <property type="evidence" value="ECO:0007669"/>
    <property type="project" value="TreeGrafter"/>
</dbReference>
<dbReference type="InterPro" id="IPR040079">
    <property type="entry name" value="Glutathione_S-Trfase"/>
</dbReference>
<dbReference type="CDD" id="cd03196">
    <property type="entry name" value="GST_C_5"/>
    <property type="match status" value="1"/>
</dbReference>
<accession>A0A9E8HI31</accession>
<gene>
    <name evidence="2" type="ORF">NNL22_17225</name>
</gene>
<dbReference type="PROSITE" id="PS50404">
    <property type="entry name" value="GST_NTER"/>
    <property type="match status" value="1"/>
</dbReference>
<evidence type="ECO:0000313" key="3">
    <source>
        <dbReference type="Proteomes" id="UP001164472"/>
    </source>
</evidence>
<dbReference type="PANTHER" id="PTHR43968">
    <property type="match status" value="1"/>
</dbReference>
<dbReference type="Proteomes" id="UP001164472">
    <property type="component" value="Chromosome"/>
</dbReference>
<protein>
    <submittedName>
        <fullName evidence="2">Glutathione S-transferase</fullName>
    </submittedName>
</protein>
<dbReference type="CDD" id="cd03060">
    <property type="entry name" value="GST_N_Omega_like"/>
    <property type="match status" value="1"/>
</dbReference>
<dbReference type="Gene3D" id="3.40.30.10">
    <property type="entry name" value="Glutaredoxin"/>
    <property type="match status" value="1"/>
</dbReference>
<dbReference type="SFLD" id="SFLDS00019">
    <property type="entry name" value="Glutathione_Transferase_(cytos"/>
    <property type="match status" value="1"/>
</dbReference>
<dbReference type="PROSITE" id="PS51354">
    <property type="entry name" value="GLUTAREDOXIN_2"/>
    <property type="match status" value="1"/>
</dbReference>
<dbReference type="SUPFAM" id="SSF52833">
    <property type="entry name" value="Thioredoxin-like"/>
    <property type="match status" value="1"/>
</dbReference>
<name>A0A9E8HI31_9ALTE</name>
<dbReference type="InterPro" id="IPR036282">
    <property type="entry name" value="Glutathione-S-Trfase_C_sf"/>
</dbReference>
<dbReference type="InterPro" id="IPR036249">
    <property type="entry name" value="Thioredoxin-like_sf"/>
</dbReference>
<dbReference type="SUPFAM" id="SSF47616">
    <property type="entry name" value="GST C-terminal domain-like"/>
    <property type="match status" value="1"/>
</dbReference>
<dbReference type="Pfam" id="PF13417">
    <property type="entry name" value="GST_N_3"/>
    <property type="match status" value="1"/>
</dbReference>
<dbReference type="Pfam" id="PF13410">
    <property type="entry name" value="GST_C_2"/>
    <property type="match status" value="1"/>
</dbReference>
<dbReference type="InterPro" id="IPR004045">
    <property type="entry name" value="Glutathione_S-Trfase_N"/>
</dbReference>
<proteinExistence type="predicted"/>
<sequence length="220" mass="25433">MSALPILYSFRRCPYAMRARMALSYSGVEVELREIVLKNKPAEMLAVSAKGTVPVLLLPDGRVIDESRDIIYWALAQHDPDDWLMQHNAELSEDTVSLIDQNDGEFKGYLDRYKYADRYPEHSEAHYRLQGEQFLVGLDQRLQTQPFLSGNQLSVTDVAIMPFVRQFAHVDINWFRQTPYTALQVWLEQLLTSTLFNQIMQKYTPWESGHSPIYLPCQSG</sequence>
<dbReference type="InterPro" id="IPR050983">
    <property type="entry name" value="GST_Omega/HSP26"/>
</dbReference>
<evidence type="ECO:0000313" key="2">
    <source>
        <dbReference type="EMBL" id="UZW74740.1"/>
    </source>
</evidence>
<dbReference type="AlphaFoldDB" id="A0A9E8HI31"/>
<dbReference type="PANTHER" id="PTHR43968:SF6">
    <property type="entry name" value="GLUTATHIONE S-TRANSFERASE OMEGA"/>
    <property type="match status" value="1"/>
</dbReference>
<dbReference type="RefSeq" id="WP_251810167.1">
    <property type="nucleotide sequence ID" value="NZ_CP101527.1"/>
</dbReference>
<organism evidence="2 3">
    <name type="scientific">Alkalimarinus sediminis</name>
    <dbReference type="NCBI Taxonomy" id="1632866"/>
    <lineage>
        <taxon>Bacteria</taxon>
        <taxon>Pseudomonadati</taxon>
        <taxon>Pseudomonadota</taxon>
        <taxon>Gammaproteobacteria</taxon>
        <taxon>Alteromonadales</taxon>
        <taxon>Alteromonadaceae</taxon>
        <taxon>Alkalimarinus</taxon>
    </lineage>
</organism>
<reference evidence="2" key="1">
    <citation type="submission" date="2022-07" db="EMBL/GenBank/DDBJ databases">
        <title>Alkalimarinus sp. nov., isolated from gut of a Alitta virens.</title>
        <authorList>
            <person name="Yang A.I."/>
            <person name="Shin N.-R."/>
        </authorList>
    </citation>
    <scope>NUCLEOTIDE SEQUENCE</scope>
    <source>
        <strain evidence="2">FA028</strain>
    </source>
</reference>
<dbReference type="EMBL" id="CP101527">
    <property type="protein sequence ID" value="UZW74740.1"/>
    <property type="molecule type" value="Genomic_DNA"/>
</dbReference>